<keyword evidence="9" id="KW-0472">Membrane</keyword>
<evidence type="ECO:0000256" key="3">
    <source>
        <dbReference type="ARBA" id="ARBA00010676"/>
    </source>
</evidence>
<dbReference type="GO" id="GO:0005615">
    <property type="term" value="C:extracellular space"/>
    <property type="evidence" value="ECO:0007669"/>
    <property type="project" value="TreeGrafter"/>
</dbReference>
<dbReference type="SUPFAM" id="SSF49344">
    <property type="entry name" value="CBD9-like"/>
    <property type="match status" value="1"/>
</dbReference>
<proteinExistence type="inferred from homology"/>
<dbReference type="CDD" id="cd09631">
    <property type="entry name" value="DOMON_DOH"/>
    <property type="match status" value="1"/>
</dbReference>
<keyword evidence="10" id="KW-1015">Disulfide bond</keyword>
<dbReference type="AlphaFoldDB" id="A0A8J1TC13"/>
<dbReference type="GO" id="GO:0042421">
    <property type="term" value="P:norepinephrine biosynthetic process"/>
    <property type="evidence" value="ECO:0007669"/>
    <property type="project" value="TreeGrafter"/>
</dbReference>
<dbReference type="FunFam" id="2.60.40.1210:FF:000001">
    <property type="entry name" value="Monooxygenase, DBH-like 1, like"/>
    <property type="match status" value="1"/>
</dbReference>
<keyword evidence="4" id="KW-0479">Metal-binding</keyword>
<evidence type="ECO:0000256" key="5">
    <source>
        <dbReference type="ARBA" id="ARBA00022729"/>
    </source>
</evidence>
<dbReference type="SMART" id="SM00664">
    <property type="entry name" value="DoH"/>
    <property type="match status" value="1"/>
</dbReference>
<evidence type="ECO:0000256" key="7">
    <source>
        <dbReference type="ARBA" id="ARBA00023008"/>
    </source>
</evidence>
<dbReference type="GO" id="GO:0030667">
    <property type="term" value="C:secretory granule membrane"/>
    <property type="evidence" value="ECO:0007669"/>
    <property type="project" value="TreeGrafter"/>
</dbReference>
<dbReference type="PANTHER" id="PTHR10157">
    <property type="entry name" value="DOPAMINE BETA HYDROXYLASE RELATED"/>
    <property type="match status" value="1"/>
</dbReference>
<keyword evidence="8" id="KW-0503">Monooxygenase</keyword>
<keyword evidence="6" id="KW-0560">Oxidoreductase</keyword>
<dbReference type="GO" id="GO:0042420">
    <property type="term" value="P:dopamine catabolic process"/>
    <property type="evidence" value="ECO:0007669"/>
    <property type="project" value="TreeGrafter"/>
</dbReference>
<dbReference type="Gene3D" id="2.60.120.230">
    <property type="match status" value="1"/>
</dbReference>
<dbReference type="InterPro" id="IPR028460">
    <property type="entry name" value="Tbh/DBH"/>
</dbReference>
<evidence type="ECO:0000256" key="2">
    <source>
        <dbReference type="ARBA" id="ARBA00004370"/>
    </source>
</evidence>
<dbReference type="Pfam" id="PF03712">
    <property type="entry name" value="Cu2_monoox_C"/>
    <property type="match status" value="1"/>
</dbReference>
<evidence type="ECO:0000256" key="6">
    <source>
        <dbReference type="ARBA" id="ARBA00023002"/>
    </source>
</evidence>
<keyword evidence="5" id="KW-0732">Signal</keyword>
<dbReference type="GO" id="GO:0006589">
    <property type="term" value="P:octopamine biosynthetic process"/>
    <property type="evidence" value="ECO:0007669"/>
    <property type="project" value="TreeGrafter"/>
</dbReference>
<sequence length="554" mass="62843">MDKIVFEIHAKTTGYVGFGFSPNGDMRYSDMVIGWVRDNGMVELKDRHTLGERVTPIIDHKQDYHLDVGLEEDGWTILRFWRLLDTCDHLYDMKIDDGTMRLIWSMHHEDPTSETDLPYHGGNRGSRSVQLLSHNTKTVNLPADAFHLDITLTNVSVPGDSTTYWCQAFKLPNYKKKHHVIGLEANIQPGNEDVVHHVILFACFHEINDSADIDGYANACYKPNLPENLSLCQSLVFGWANGAKPFYYPSNAAMPIGPGSGFKYVWMEVHWNNPWHKTGRFDTSGMRLTVTPTLRQYDVTVLEVGTMSFNHLVVIPPHAQAFVSTGVCAGGCLKEAMRKSGVTGGIKVIGMLMHAHIATTSIVVRLFRNGIELPEISRDDHYDFNFQEMRYLKKGVAILPGDDIAVECTRYTTSRQNITWGSMYIGSKDEMCLAYIAYYPKLKMSQCRSAPRTKDLLAIAGVTEVETEVFQLQGKINVLEPEIWKGRHFTDILSTEVDWTNATVRDEFQKITKNADRISTCRQFPLTYKKFDDKFLPPFIHSDAIQQNTPDNCP</sequence>
<dbReference type="SUPFAM" id="SSF49742">
    <property type="entry name" value="PHM/PNGase F"/>
    <property type="match status" value="2"/>
</dbReference>
<dbReference type="PANTHER" id="PTHR10157:SF23">
    <property type="entry name" value="MOXD1 HOMOLOG 1"/>
    <property type="match status" value="1"/>
</dbReference>
<comment type="caution">
    <text evidence="12">The sequence shown here is derived from an EMBL/GenBank/DDBJ whole genome shotgun (WGS) entry which is preliminary data.</text>
</comment>
<dbReference type="Proteomes" id="UP000749559">
    <property type="component" value="Unassembled WGS sequence"/>
</dbReference>
<gene>
    <name evidence="12" type="ORF">OFUS_LOCUS23302</name>
</gene>
<dbReference type="InterPro" id="IPR024548">
    <property type="entry name" value="Cu2_monoox_C"/>
</dbReference>
<dbReference type="EMBL" id="CAIIXF020000011">
    <property type="protein sequence ID" value="CAH1799272.1"/>
    <property type="molecule type" value="Genomic_DNA"/>
</dbReference>
<dbReference type="Pfam" id="PF03351">
    <property type="entry name" value="DOMON"/>
    <property type="match status" value="1"/>
</dbReference>
<evidence type="ECO:0000256" key="11">
    <source>
        <dbReference type="ARBA" id="ARBA00023180"/>
    </source>
</evidence>
<dbReference type="FunFam" id="2.60.120.230:FF:000001">
    <property type="entry name" value="Monooxygenase, DBH-like 1"/>
    <property type="match status" value="1"/>
</dbReference>
<evidence type="ECO:0000256" key="10">
    <source>
        <dbReference type="ARBA" id="ARBA00023157"/>
    </source>
</evidence>
<protein>
    <submittedName>
        <fullName evidence="12">Uncharacterized protein</fullName>
    </submittedName>
</protein>
<dbReference type="InterPro" id="IPR008977">
    <property type="entry name" value="PHM/PNGase_F_dom_sf"/>
</dbReference>
<evidence type="ECO:0000313" key="12">
    <source>
        <dbReference type="EMBL" id="CAH1799272.1"/>
    </source>
</evidence>
<dbReference type="InterPro" id="IPR000323">
    <property type="entry name" value="Cu2_ascorb_mOase_N"/>
</dbReference>
<evidence type="ECO:0000256" key="4">
    <source>
        <dbReference type="ARBA" id="ARBA00022723"/>
    </source>
</evidence>
<dbReference type="OrthoDB" id="10003276at2759"/>
<reference evidence="12" key="1">
    <citation type="submission" date="2022-03" db="EMBL/GenBank/DDBJ databases">
        <authorList>
            <person name="Martin C."/>
        </authorList>
    </citation>
    <scope>NUCLEOTIDE SEQUENCE</scope>
</reference>
<accession>A0A8J1TC13</accession>
<comment type="similarity">
    <text evidence="3">Belongs to the copper type II ascorbate-dependent monooxygenase family.</text>
</comment>
<evidence type="ECO:0000256" key="8">
    <source>
        <dbReference type="ARBA" id="ARBA00023033"/>
    </source>
</evidence>
<dbReference type="InterPro" id="IPR036939">
    <property type="entry name" value="Cu2_ascorb_mOase_N_sf"/>
</dbReference>
<keyword evidence="7" id="KW-0186">Copper</keyword>
<dbReference type="FunFam" id="2.60.120.310:FF:000004">
    <property type="entry name" value="DBH-like monooxygenase protein 1"/>
    <property type="match status" value="1"/>
</dbReference>
<dbReference type="InterPro" id="IPR005018">
    <property type="entry name" value="DOMON_domain"/>
</dbReference>
<name>A0A8J1TC13_OWEFU</name>
<dbReference type="InterPro" id="IPR000945">
    <property type="entry name" value="DBH-like"/>
</dbReference>
<comment type="subcellular location">
    <subcellularLocation>
        <location evidence="2">Membrane</location>
    </subcellularLocation>
</comment>
<dbReference type="InterPro" id="IPR045266">
    <property type="entry name" value="DOH_DOMON"/>
</dbReference>
<dbReference type="Pfam" id="PF01082">
    <property type="entry name" value="Cu2_monooxygen"/>
    <property type="match status" value="1"/>
</dbReference>
<comment type="cofactor">
    <cofactor evidence="1">
        <name>Cu(2+)</name>
        <dbReference type="ChEBI" id="CHEBI:29036"/>
    </cofactor>
</comment>
<organism evidence="12 13">
    <name type="scientific">Owenia fusiformis</name>
    <name type="common">Polychaete worm</name>
    <dbReference type="NCBI Taxonomy" id="6347"/>
    <lineage>
        <taxon>Eukaryota</taxon>
        <taxon>Metazoa</taxon>
        <taxon>Spiralia</taxon>
        <taxon>Lophotrochozoa</taxon>
        <taxon>Annelida</taxon>
        <taxon>Polychaeta</taxon>
        <taxon>Sedentaria</taxon>
        <taxon>Canalipalpata</taxon>
        <taxon>Sabellida</taxon>
        <taxon>Oweniida</taxon>
        <taxon>Oweniidae</taxon>
        <taxon>Owenia</taxon>
    </lineage>
</organism>
<dbReference type="Gene3D" id="2.60.120.310">
    <property type="entry name" value="Copper type II, ascorbate-dependent monooxygenase, N-terminal domain"/>
    <property type="match status" value="1"/>
</dbReference>
<dbReference type="GO" id="GO:0004500">
    <property type="term" value="F:dopamine beta-monooxygenase activity"/>
    <property type="evidence" value="ECO:0007669"/>
    <property type="project" value="InterPro"/>
</dbReference>
<keyword evidence="13" id="KW-1185">Reference proteome</keyword>
<evidence type="ECO:0000313" key="13">
    <source>
        <dbReference type="Proteomes" id="UP000749559"/>
    </source>
</evidence>
<dbReference type="InterPro" id="IPR014784">
    <property type="entry name" value="Cu2_ascorb_mOase-like_C"/>
</dbReference>
<dbReference type="GO" id="GO:0005507">
    <property type="term" value="F:copper ion binding"/>
    <property type="evidence" value="ECO:0007669"/>
    <property type="project" value="InterPro"/>
</dbReference>
<dbReference type="PRINTS" id="PR00767">
    <property type="entry name" value="DBMONOXGNASE"/>
</dbReference>
<dbReference type="Gene3D" id="2.60.40.1210">
    <property type="entry name" value="Cellobiose dehydrogenase, cytochrome domain"/>
    <property type="match status" value="1"/>
</dbReference>
<keyword evidence="11" id="KW-0325">Glycoprotein</keyword>
<dbReference type="PROSITE" id="PS50836">
    <property type="entry name" value="DOMON"/>
    <property type="match status" value="1"/>
</dbReference>
<evidence type="ECO:0000256" key="9">
    <source>
        <dbReference type="ARBA" id="ARBA00023136"/>
    </source>
</evidence>
<evidence type="ECO:0000256" key="1">
    <source>
        <dbReference type="ARBA" id="ARBA00001973"/>
    </source>
</evidence>